<dbReference type="AlphaFoldDB" id="A0AAV4UQR5"/>
<dbReference type="Proteomes" id="UP001054945">
    <property type="component" value="Unassembled WGS sequence"/>
</dbReference>
<evidence type="ECO:0000313" key="1">
    <source>
        <dbReference type="EMBL" id="GIY60068.1"/>
    </source>
</evidence>
<reference evidence="1 2" key="1">
    <citation type="submission" date="2021-06" db="EMBL/GenBank/DDBJ databases">
        <title>Caerostris extrusa draft genome.</title>
        <authorList>
            <person name="Kono N."/>
            <person name="Arakawa K."/>
        </authorList>
    </citation>
    <scope>NUCLEOTIDE SEQUENCE [LARGE SCALE GENOMIC DNA]</scope>
</reference>
<protein>
    <submittedName>
        <fullName evidence="1">Uncharacterized protein</fullName>
    </submittedName>
</protein>
<accession>A0AAV4UQR5</accession>
<evidence type="ECO:0000313" key="2">
    <source>
        <dbReference type="Proteomes" id="UP001054945"/>
    </source>
</evidence>
<proteinExistence type="predicted"/>
<organism evidence="1 2">
    <name type="scientific">Caerostris extrusa</name>
    <name type="common">Bark spider</name>
    <name type="synonym">Caerostris bankana</name>
    <dbReference type="NCBI Taxonomy" id="172846"/>
    <lineage>
        <taxon>Eukaryota</taxon>
        <taxon>Metazoa</taxon>
        <taxon>Ecdysozoa</taxon>
        <taxon>Arthropoda</taxon>
        <taxon>Chelicerata</taxon>
        <taxon>Arachnida</taxon>
        <taxon>Araneae</taxon>
        <taxon>Araneomorphae</taxon>
        <taxon>Entelegynae</taxon>
        <taxon>Araneoidea</taxon>
        <taxon>Araneidae</taxon>
        <taxon>Caerostris</taxon>
    </lineage>
</organism>
<gene>
    <name evidence="1" type="ORF">CEXT_79471</name>
</gene>
<sequence length="209" mass="24117">TGVVRRLPLLPPWSSSDDLRTDSGAYDVRLPHVAHPEEEVTGGHPLRHTHAYLLNMRVWDRFLGLESLANTMPAMKHWIMTPVMDCTHMMKMASGHSLAGAPGTVTYRKRHVDSYVQQHRGSCYGNRLQYPKSISRNYKKGERKRTTIISEMNGGFNFFQVTSIKGHQRCIGEHHSEDLRIYRYHNEGLNIQRHHSEELNINSHHSKKD</sequence>
<dbReference type="EMBL" id="BPLR01013275">
    <property type="protein sequence ID" value="GIY60068.1"/>
    <property type="molecule type" value="Genomic_DNA"/>
</dbReference>
<feature type="non-terminal residue" evidence="1">
    <location>
        <position position="1"/>
    </location>
</feature>
<comment type="caution">
    <text evidence="1">The sequence shown here is derived from an EMBL/GenBank/DDBJ whole genome shotgun (WGS) entry which is preliminary data.</text>
</comment>
<keyword evidence="2" id="KW-1185">Reference proteome</keyword>
<name>A0AAV4UQR5_CAEEX</name>